<keyword evidence="3" id="KW-1185">Reference proteome</keyword>
<keyword evidence="1" id="KW-0732">Signal</keyword>
<gene>
    <name evidence="2" type="ORF">J2W55_003995</name>
</gene>
<evidence type="ECO:0000313" key="3">
    <source>
        <dbReference type="Proteomes" id="UP001247620"/>
    </source>
</evidence>
<name>A0ABU1TG05_9SPHI</name>
<dbReference type="RefSeq" id="WP_310099653.1">
    <property type="nucleotide sequence ID" value="NZ_JAVDUU010000004.1"/>
</dbReference>
<feature type="signal peptide" evidence="1">
    <location>
        <begin position="1"/>
        <end position="19"/>
    </location>
</feature>
<evidence type="ECO:0008006" key="4">
    <source>
        <dbReference type="Google" id="ProtNLM"/>
    </source>
</evidence>
<protein>
    <recommendedName>
        <fullName evidence="4">Outer membrane protein beta-barrel domain-containing protein</fullName>
    </recommendedName>
</protein>
<organism evidence="2 3">
    <name type="scientific">Mucilaginibacter pocheonensis</name>
    <dbReference type="NCBI Taxonomy" id="398050"/>
    <lineage>
        <taxon>Bacteria</taxon>
        <taxon>Pseudomonadati</taxon>
        <taxon>Bacteroidota</taxon>
        <taxon>Sphingobacteriia</taxon>
        <taxon>Sphingobacteriales</taxon>
        <taxon>Sphingobacteriaceae</taxon>
        <taxon>Mucilaginibacter</taxon>
    </lineage>
</organism>
<feature type="chain" id="PRO_5047414929" description="Outer membrane protein beta-barrel domain-containing protein" evidence="1">
    <location>
        <begin position="20"/>
        <end position="279"/>
    </location>
</feature>
<proteinExistence type="predicted"/>
<evidence type="ECO:0000313" key="2">
    <source>
        <dbReference type="EMBL" id="MDR6944135.1"/>
    </source>
</evidence>
<sequence length="279" mass="30697">MKHLKFFLLLTALPLSVLAQTHEQALQSIKDRKGWYGGIGVYYADQKTYWQYNQTPPAVGVPFFDASQGFGHDVSRTLLAIGIERKSIFGTPGLRDGIFVSHYDYHGNYTGSEFTPAYNFVDFDFGADVMVSPSGKTYAEWLDDGNNEISSGGISAGASAYIRMNWVFILSSKLRLTVFSTAIGAQWMHIHNNGNGSEPSPLLNDFNYKGGWNENINTLYLSVGTLGIETGKLSIVPEVRVLSLNSASTTLKPERLTGEVKTGDKPSVLSFGVKILKNF</sequence>
<comment type="caution">
    <text evidence="2">The sequence shown here is derived from an EMBL/GenBank/DDBJ whole genome shotgun (WGS) entry which is preliminary data.</text>
</comment>
<reference evidence="2 3" key="1">
    <citation type="submission" date="2023-07" db="EMBL/GenBank/DDBJ databases">
        <title>Sorghum-associated microbial communities from plants grown in Nebraska, USA.</title>
        <authorList>
            <person name="Schachtman D."/>
        </authorList>
    </citation>
    <scope>NUCLEOTIDE SEQUENCE [LARGE SCALE GENOMIC DNA]</scope>
    <source>
        <strain evidence="2 3">3262</strain>
    </source>
</reference>
<evidence type="ECO:0000256" key="1">
    <source>
        <dbReference type="SAM" id="SignalP"/>
    </source>
</evidence>
<dbReference type="Proteomes" id="UP001247620">
    <property type="component" value="Unassembled WGS sequence"/>
</dbReference>
<accession>A0ABU1TG05</accession>
<dbReference type="EMBL" id="JAVDUU010000004">
    <property type="protein sequence ID" value="MDR6944135.1"/>
    <property type="molecule type" value="Genomic_DNA"/>
</dbReference>